<organism evidence="2 3">
    <name type="scientific">Diversispora epigaea</name>
    <dbReference type="NCBI Taxonomy" id="1348612"/>
    <lineage>
        <taxon>Eukaryota</taxon>
        <taxon>Fungi</taxon>
        <taxon>Fungi incertae sedis</taxon>
        <taxon>Mucoromycota</taxon>
        <taxon>Glomeromycotina</taxon>
        <taxon>Glomeromycetes</taxon>
        <taxon>Diversisporales</taxon>
        <taxon>Diversisporaceae</taxon>
        <taxon>Diversispora</taxon>
    </lineage>
</organism>
<feature type="coiled-coil region" evidence="1">
    <location>
        <begin position="74"/>
        <end position="108"/>
    </location>
</feature>
<evidence type="ECO:0000313" key="2">
    <source>
        <dbReference type="EMBL" id="RHZ45327.1"/>
    </source>
</evidence>
<evidence type="ECO:0000256" key="1">
    <source>
        <dbReference type="SAM" id="Coils"/>
    </source>
</evidence>
<evidence type="ECO:0000313" key="3">
    <source>
        <dbReference type="Proteomes" id="UP000266861"/>
    </source>
</evidence>
<protein>
    <submittedName>
        <fullName evidence="2">Uncharacterized protein</fullName>
    </submittedName>
</protein>
<gene>
    <name evidence="2" type="ORF">Glove_681g6</name>
</gene>
<sequence>MTLQLLSNAKTSMHQLKFHPRATLDLFVISNWSCYTQQALLHAQSSNFNLVLTSEDNVIMDIICFNVYPEGLVNQEVLKEIRELQNDFEKLIQENKNLKKSNKDLKKSTSGIKYKRFSASKIHRSIASYEHHLCSYSVLNMPF</sequence>
<comment type="caution">
    <text evidence="2">The sequence shown here is derived from an EMBL/GenBank/DDBJ whole genome shotgun (WGS) entry which is preliminary data.</text>
</comment>
<accession>A0A397G3Y9</accession>
<reference evidence="2 3" key="1">
    <citation type="submission" date="2018-08" db="EMBL/GenBank/DDBJ databases">
        <title>Genome and evolution of the arbuscular mycorrhizal fungus Diversispora epigaea (formerly Glomus versiforme) and its bacterial endosymbionts.</title>
        <authorList>
            <person name="Sun X."/>
            <person name="Fei Z."/>
            <person name="Harrison M."/>
        </authorList>
    </citation>
    <scope>NUCLEOTIDE SEQUENCE [LARGE SCALE GENOMIC DNA]</scope>
    <source>
        <strain evidence="2 3">IT104</strain>
    </source>
</reference>
<keyword evidence="3" id="KW-1185">Reference proteome</keyword>
<keyword evidence="1" id="KW-0175">Coiled coil</keyword>
<dbReference type="EMBL" id="PQFF01000550">
    <property type="protein sequence ID" value="RHZ45327.1"/>
    <property type="molecule type" value="Genomic_DNA"/>
</dbReference>
<dbReference type="AlphaFoldDB" id="A0A397G3Y9"/>
<proteinExistence type="predicted"/>
<dbReference type="Proteomes" id="UP000266861">
    <property type="component" value="Unassembled WGS sequence"/>
</dbReference>
<name>A0A397G3Y9_9GLOM</name>